<comment type="caution">
    <text evidence="2">The sequence shown here is derived from an EMBL/GenBank/DDBJ whole genome shotgun (WGS) entry which is preliminary data.</text>
</comment>
<dbReference type="Gene3D" id="3.30.2310.20">
    <property type="entry name" value="RelE-like"/>
    <property type="match status" value="1"/>
</dbReference>
<evidence type="ECO:0000313" key="2">
    <source>
        <dbReference type="EMBL" id="NIZ40203.1"/>
    </source>
</evidence>
<reference evidence="2 3" key="1">
    <citation type="submission" date="2020-03" db="EMBL/GenBank/DDBJ databases">
        <title>Spirochaetal bacteria isolated from arthropods constitute a novel genus Entomospira genus novum within the order Spirochaetales.</title>
        <authorList>
            <person name="Grana-Miraglia L."/>
            <person name="Sikutova S."/>
            <person name="Fingerle V."/>
            <person name="Sing A."/>
            <person name="Castillo-Ramirez S."/>
            <person name="Margos G."/>
            <person name="Rudolf I."/>
        </authorList>
    </citation>
    <scope>NUCLEOTIDE SEQUENCE [LARGE SCALE GENOMIC DNA]</scope>
    <source>
        <strain evidence="2 3">BR193</strain>
    </source>
</reference>
<name>A0A968G7W6_9SPIO</name>
<dbReference type="EMBL" id="JAATLJ010000001">
    <property type="protein sequence ID" value="NIZ40203.1"/>
    <property type="molecule type" value="Genomic_DNA"/>
</dbReference>
<keyword evidence="3" id="KW-1185">Reference proteome</keyword>
<proteinExistence type="predicted"/>
<dbReference type="RefSeq" id="WP_167699810.1">
    <property type="nucleotide sequence ID" value="NZ_CP118174.1"/>
</dbReference>
<gene>
    <name evidence="2" type="ORF">HCT14_01575</name>
</gene>
<evidence type="ECO:0000256" key="1">
    <source>
        <dbReference type="SAM" id="Coils"/>
    </source>
</evidence>
<accession>A0A968G7W6</accession>
<dbReference type="AlphaFoldDB" id="A0A968G7W6"/>
<dbReference type="Proteomes" id="UP000711995">
    <property type="component" value="Unassembled WGS sequence"/>
</dbReference>
<protein>
    <submittedName>
        <fullName evidence="2">Uncharacterized protein</fullName>
    </submittedName>
</protein>
<dbReference type="InterPro" id="IPR035093">
    <property type="entry name" value="RelE/ParE_toxin_dom_sf"/>
</dbReference>
<keyword evidence="1" id="KW-0175">Coiled coil</keyword>
<dbReference type="SUPFAM" id="SSF143011">
    <property type="entry name" value="RelE-like"/>
    <property type="match status" value="1"/>
</dbReference>
<evidence type="ECO:0000313" key="3">
    <source>
        <dbReference type="Proteomes" id="UP000711995"/>
    </source>
</evidence>
<sequence length="398" mass="46702">MNIKEFKSLPCKLIGDTKDYSLGQILDMIHNQFEPVRQKIEEDRSCIIDKSKEVFSQGIMRGAFDPQEMVTTLDALVRASEPKSIPVDIEQYLQKETILLQGKNAPELPICLYDFLLILQSSLPKIFLNLSLPIILEDKQSDRSASGKWRYFFIHYDCNKKIQTLTKEKIDIAKQDKATRLKITNLEEQVDTLSSQKTELEEENKRLQQENDAYHYLKSIVDLKDPKLQDLIEEHKRLRKEVEILKLMDNISESIIDTPSQPRSHSNNRKIDIPAHSDPAEVEIPAQHYTVEYYKGVESEIKKLDSKYRNTLEEWMERMKFKIETNPRDDALHIKDISKQFPPKTLRYKISRDLRIAFSIHDESRVVTILKVGLRRDFYNKNNNLCDRSKQIHKKRAQ</sequence>
<organism evidence="2 3">
    <name type="scientific">Entomospira entomophila</name>
    <dbReference type="NCBI Taxonomy" id="2719988"/>
    <lineage>
        <taxon>Bacteria</taxon>
        <taxon>Pseudomonadati</taxon>
        <taxon>Spirochaetota</taxon>
        <taxon>Spirochaetia</taxon>
        <taxon>Spirochaetales</taxon>
        <taxon>Spirochaetaceae</taxon>
        <taxon>Entomospira</taxon>
    </lineage>
</organism>
<feature type="coiled-coil region" evidence="1">
    <location>
        <begin position="183"/>
        <end position="248"/>
    </location>
</feature>